<reference evidence="2" key="1">
    <citation type="submission" date="2016-10" db="EMBL/GenBank/DDBJ databases">
        <authorList>
            <person name="Varghese N."/>
            <person name="Submissions S."/>
        </authorList>
    </citation>
    <scope>NUCLEOTIDE SEQUENCE [LARGE SCALE GENOMIC DNA]</scope>
    <source>
        <strain evidence="2">S7</strain>
    </source>
</reference>
<proteinExistence type="predicted"/>
<gene>
    <name evidence="1" type="ORF">SAMN05518683_108133</name>
</gene>
<dbReference type="AlphaFoldDB" id="A0A1I5SDT4"/>
<name>A0A1I5SDT4_9BACI</name>
<dbReference type="STRING" id="1884432.SAMN05518683_108133"/>
<dbReference type="Proteomes" id="UP000198892">
    <property type="component" value="Unassembled WGS sequence"/>
</dbReference>
<dbReference type="EMBL" id="FOXD01000008">
    <property type="protein sequence ID" value="SFP68486.1"/>
    <property type="molecule type" value="Genomic_DNA"/>
</dbReference>
<dbReference type="OrthoDB" id="2965098at2"/>
<keyword evidence="2" id="KW-1185">Reference proteome</keyword>
<evidence type="ECO:0000313" key="2">
    <source>
        <dbReference type="Proteomes" id="UP000198892"/>
    </source>
</evidence>
<evidence type="ECO:0000313" key="1">
    <source>
        <dbReference type="EMBL" id="SFP68486.1"/>
    </source>
</evidence>
<organism evidence="1 2">
    <name type="scientific">Salibacterium halotolerans</name>
    <dbReference type="NCBI Taxonomy" id="1884432"/>
    <lineage>
        <taxon>Bacteria</taxon>
        <taxon>Bacillati</taxon>
        <taxon>Bacillota</taxon>
        <taxon>Bacilli</taxon>
        <taxon>Bacillales</taxon>
        <taxon>Bacillaceae</taxon>
    </lineage>
</organism>
<sequence length="219" mass="23935">MFFIYEGHLNASILLSRTCFGVDPKKLFSLFFVAIIIAVSVSSQSAIAETNQSKVANSSKKEAEQINKEAEQIKPYINSKGTFVEFNKEEAIKNGVNKNLAEKTADDIKKINQEIRDNQNKIMRSVTPNCRGVTKVNDNWFDNVIYLDSCKAQTLENALQAGATASTLSAILPHMTIPGSIAAGFLSVGEIAVSSANNGNTGIRIRTSNSGDLYWIHSQ</sequence>
<protein>
    <submittedName>
        <fullName evidence="1">Uncharacterized protein</fullName>
    </submittedName>
</protein>
<accession>A0A1I5SDT4</accession>